<protein>
    <submittedName>
        <fullName evidence="1">Uncharacterized protein</fullName>
    </submittedName>
</protein>
<evidence type="ECO:0000313" key="2">
    <source>
        <dbReference type="Proteomes" id="UP000363661"/>
    </source>
</evidence>
<gene>
    <name evidence="1" type="ORF">RTSSTS7063_02519</name>
</gene>
<organism evidence="1 2">
    <name type="scientific">[Ruminococcus] torques</name>
    <dbReference type="NCBI Taxonomy" id="33039"/>
    <lineage>
        <taxon>Bacteria</taxon>
        <taxon>Bacillati</taxon>
        <taxon>Bacillota</taxon>
        <taxon>Clostridia</taxon>
        <taxon>Lachnospirales</taxon>
        <taxon>Lachnospiraceae</taxon>
        <taxon>Mediterraneibacter</taxon>
    </lineage>
</organism>
<evidence type="ECO:0000313" key="1">
    <source>
        <dbReference type="EMBL" id="VUX19248.1"/>
    </source>
</evidence>
<keyword evidence="2" id="KW-1185">Reference proteome</keyword>
<dbReference type="AlphaFoldDB" id="A0A564UIA0"/>
<proteinExistence type="predicted"/>
<name>A0A564UIA0_9FIRM</name>
<accession>A0A564UIA0</accession>
<dbReference type="Proteomes" id="UP000363661">
    <property type="component" value="Unassembled WGS sequence"/>
</dbReference>
<dbReference type="EMBL" id="CABHNA010000086">
    <property type="protein sequence ID" value="VUX19248.1"/>
    <property type="molecule type" value="Genomic_DNA"/>
</dbReference>
<reference evidence="1 2" key="1">
    <citation type="submission" date="2019-07" db="EMBL/GenBank/DDBJ databases">
        <authorList>
            <person name="Hibberd C M."/>
            <person name="Gehrig L. J."/>
            <person name="Chang H.-W."/>
            <person name="Venkatesh S."/>
        </authorList>
    </citation>
    <scope>NUCLEOTIDE SEQUENCE [LARGE SCALE GENOMIC DNA]</scope>
    <source>
        <strain evidence="1">Ruminococcus_torques_SSTS_Bg7063</strain>
    </source>
</reference>
<sequence length="46" mass="5248">MENISISNQIDGKPHFVYSWKLEKQVNTDLDLLVNIVDVSVFEGLV</sequence>